<evidence type="ECO:0000256" key="5">
    <source>
        <dbReference type="ARBA" id="ARBA00063375"/>
    </source>
</evidence>
<accession>A0A7K5IR65</accession>
<dbReference type="EMBL" id="VXBI01005186">
    <property type="protein sequence ID" value="NWS84039.1"/>
    <property type="molecule type" value="Genomic_DNA"/>
</dbReference>
<keyword evidence="3" id="KW-0378">Hydrolase</keyword>
<protein>
    <recommendedName>
        <fullName evidence="6">Threonine aspartase 1</fullName>
    </recommendedName>
</protein>
<evidence type="ECO:0000256" key="7">
    <source>
        <dbReference type="PIRSR" id="PIRSR600246-1"/>
    </source>
</evidence>
<feature type="non-terminal residue" evidence="10">
    <location>
        <position position="417"/>
    </location>
</feature>
<comment type="similarity">
    <text evidence="1">Belongs to the Ntn-hydrolase family.</text>
</comment>
<evidence type="ECO:0000313" key="11">
    <source>
        <dbReference type="Proteomes" id="UP000523146"/>
    </source>
</evidence>
<evidence type="ECO:0000256" key="1">
    <source>
        <dbReference type="ARBA" id="ARBA00010872"/>
    </source>
</evidence>
<dbReference type="Proteomes" id="UP000523146">
    <property type="component" value="Unassembled WGS sequence"/>
</dbReference>
<evidence type="ECO:0000256" key="6">
    <source>
        <dbReference type="ARBA" id="ARBA00072949"/>
    </source>
</evidence>
<dbReference type="InterPro" id="IPR000246">
    <property type="entry name" value="Peptidase_T2"/>
</dbReference>
<evidence type="ECO:0000313" key="10">
    <source>
        <dbReference type="EMBL" id="NWS84039.1"/>
    </source>
</evidence>
<comment type="caution">
    <text evidence="10">The sequence shown here is derived from an EMBL/GenBank/DDBJ whole genome shotgun (WGS) entry which is preliminary data.</text>
</comment>
<dbReference type="GO" id="GO:0051604">
    <property type="term" value="P:protein maturation"/>
    <property type="evidence" value="ECO:0007669"/>
    <property type="project" value="TreeGrafter"/>
</dbReference>
<evidence type="ECO:0000256" key="9">
    <source>
        <dbReference type="SAM" id="Coils"/>
    </source>
</evidence>
<proteinExistence type="inferred from homology"/>
<evidence type="ECO:0000256" key="2">
    <source>
        <dbReference type="ARBA" id="ARBA00022670"/>
    </source>
</evidence>
<keyword evidence="2" id="KW-0645">Protease</keyword>
<dbReference type="GO" id="GO:0005829">
    <property type="term" value="C:cytosol"/>
    <property type="evidence" value="ECO:0007669"/>
    <property type="project" value="UniProtKB-ARBA"/>
</dbReference>
<organism evidence="10 11">
    <name type="scientific">Toxostoma redivivum</name>
    <name type="common">California thrasher</name>
    <dbReference type="NCBI Taxonomy" id="99882"/>
    <lineage>
        <taxon>Eukaryota</taxon>
        <taxon>Metazoa</taxon>
        <taxon>Chordata</taxon>
        <taxon>Craniata</taxon>
        <taxon>Vertebrata</taxon>
        <taxon>Euteleostomi</taxon>
        <taxon>Archelosauria</taxon>
        <taxon>Archosauria</taxon>
        <taxon>Dinosauria</taxon>
        <taxon>Saurischia</taxon>
        <taxon>Theropoda</taxon>
        <taxon>Coelurosauria</taxon>
        <taxon>Aves</taxon>
        <taxon>Neognathae</taxon>
        <taxon>Neoaves</taxon>
        <taxon>Telluraves</taxon>
        <taxon>Australaves</taxon>
        <taxon>Passeriformes</taxon>
        <taxon>Mimidae</taxon>
        <taxon>Toxostoma</taxon>
    </lineage>
</organism>
<dbReference type="FunFam" id="3.60.20.30:FF:000002">
    <property type="entry name" value="Taspase, threonine aspartase, 1"/>
    <property type="match status" value="1"/>
</dbReference>
<name>A0A7K5IR65_TOXRE</name>
<gene>
    <name evidence="10" type="primary">Tasp1</name>
    <name evidence="10" type="ORF">TOXRED_R08389</name>
</gene>
<evidence type="ECO:0000256" key="3">
    <source>
        <dbReference type="ARBA" id="ARBA00022801"/>
    </source>
</evidence>
<feature type="active site" description="Nucleophile" evidence="7">
    <location>
        <position position="234"/>
    </location>
</feature>
<evidence type="ECO:0000256" key="8">
    <source>
        <dbReference type="PIRSR" id="PIRSR600246-3"/>
    </source>
</evidence>
<feature type="non-terminal residue" evidence="10">
    <location>
        <position position="1"/>
    </location>
</feature>
<dbReference type="GO" id="GO:0004298">
    <property type="term" value="F:threonine-type endopeptidase activity"/>
    <property type="evidence" value="ECO:0007669"/>
    <property type="project" value="InterPro"/>
</dbReference>
<dbReference type="AlphaFoldDB" id="A0A7K5IR65"/>
<comment type="subunit">
    <text evidence="5">Intramolecular proteolysis generates 2 subunits, alpha and beta, which reassemble through a non-covalent association to form the fully active enzyme.</text>
</comment>
<dbReference type="GO" id="GO:0006508">
    <property type="term" value="P:proteolysis"/>
    <property type="evidence" value="ECO:0007669"/>
    <property type="project" value="UniProtKB-KW"/>
</dbReference>
<dbReference type="InterPro" id="IPR029055">
    <property type="entry name" value="Ntn_hydrolases_N"/>
</dbReference>
<reference evidence="10 11" key="1">
    <citation type="submission" date="2019-09" db="EMBL/GenBank/DDBJ databases">
        <title>Bird 10,000 Genomes (B10K) Project - Family phase.</title>
        <authorList>
            <person name="Zhang G."/>
        </authorList>
    </citation>
    <scope>NUCLEOTIDE SEQUENCE [LARGE SCALE GENOMIC DNA]</scope>
    <source>
        <strain evidence="10">B10K-DU-002-15</strain>
        <tissue evidence="10">Muscle</tissue>
    </source>
</reference>
<sequence length="417" mass="44331">MIMEKGISSVEVLPSKSSQVTAVKVVVKEPEAKQTQRGKRVGFVLVHAGAGYHSESKAKEYKHVCKRACQKAIEKLQAGALATDAVTAALIELEDSPFTNAGLGSNLNLLGEIECDASIMDGKSLNFGAVGALSGIKNPVSVANRLLCEGQKGKLSAGRIPPCFLVGEGAYRWAVDHGIPACPPGIMATRFSLAAFKRNKRKLELAEKVETDLIQLKKRRQSNEKENDSGTLDTVGAVVVDQEGNVAAAVSSGGLALKHPGRVGQAALYGCGCWAENTGAHNPYSTAVSTSGIYYFYKYLMKLLSFSVIKDAHQALLETMQNKFIGSPFLANEDGVLGGVIVLRSCRCSAEPESSQEKPTLLVEFLWSHTTESMCVGYMSAQDGKAKTHISRLPPGAVAGQSVAIEGGVCRLESPES</sequence>
<feature type="site" description="Cleavage; by autolysis" evidence="8">
    <location>
        <begin position="233"/>
        <end position="234"/>
    </location>
</feature>
<dbReference type="SUPFAM" id="SSF56235">
    <property type="entry name" value="N-terminal nucleophile aminohydrolases (Ntn hydrolases)"/>
    <property type="match status" value="1"/>
</dbReference>
<feature type="coiled-coil region" evidence="9">
    <location>
        <begin position="199"/>
        <end position="226"/>
    </location>
</feature>
<keyword evidence="11" id="KW-1185">Reference proteome</keyword>
<keyword evidence="9" id="KW-0175">Coiled coil</keyword>
<dbReference type="InterPro" id="IPR037464">
    <property type="entry name" value="Taspase1"/>
</dbReference>
<keyword evidence="4" id="KW-0865">Zymogen</keyword>
<evidence type="ECO:0000256" key="4">
    <source>
        <dbReference type="ARBA" id="ARBA00023145"/>
    </source>
</evidence>
<dbReference type="PANTHER" id="PTHR10188:SF8">
    <property type="entry name" value="THREONINE ASPARTASE 1"/>
    <property type="match status" value="1"/>
</dbReference>
<dbReference type="CDD" id="cd04514">
    <property type="entry name" value="Taspase1_like"/>
    <property type="match status" value="1"/>
</dbReference>
<dbReference type="PANTHER" id="PTHR10188">
    <property type="entry name" value="L-ASPARAGINASE"/>
    <property type="match status" value="1"/>
</dbReference>
<dbReference type="Gene3D" id="3.60.20.30">
    <property type="entry name" value="(Glycosyl)asparaginase"/>
    <property type="match status" value="1"/>
</dbReference>
<dbReference type="Pfam" id="PF01112">
    <property type="entry name" value="Asparaginase_2"/>
    <property type="match status" value="1"/>
</dbReference>